<dbReference type="EMBL" id="LR899010">
    <property type="protein sequence ID" value="CAD7081163.1"/>
    <property type="molecule type" value="Genomic_DNA"/>
</dbReference>
<feature type="region of interest" description="Disordered" evidence="1">
    <location>
        <begin position="80"/>
        <end position="111"/>
    </location>
</feature>
<evidence type="ECO:0000259" key="4">
    <source>
        <dbReference type="PROSITE" id="PS50184"/>
    </source>
</evidence>
<feature type="region of interest" description="Disordered" evidence="1">
    <location>
        <begin position="368"/>
        <end position="390"/>
    </location>
</feature>
<dbReference type="InParanoid" id="A0A7R8UHV0"/>
<reference evidence="5 6" key="1">
    <citation type="submission" date="2020-11" db="EMBL/GenBank/DDBJ databases">
        <authorList>
            <person name="Wallbank WR R."/>
            <person name="Pardo Diaz C."/>
            <person name="Kozak K."/>
            <person name="Martin S."/>
            <person name="Jiggins C."/>
            <person name="Moest M."/>
            <person name="Warren A I."/>
            <person name="Generalovic N T."/>
            <person name="Byers J.R.P. K."/>
            <person name="Montejo-Kovacevich G."/>
            <person name="Yen C E."/>
        </authorList>
    </citation>
    <scope>NUCLEOTIDE SEQUENCE [LARGE SCALE GENOMIC DNA]</scope>
</reference>
<dbReference type="PROSITE" id="PS50184">
    <property type="entry name" value="VWFC_2"/>
    <property type="match status" value="1"/>
</dbReference>
<sequence length="447" mass="49331">MGVLQALCILAVLMHPIVLSRPTEDQIDCRGVQCQPLQCPGDSIAIYEEVQEDNYDAGIIDEDEIPGDEEEDENIQNVEHENKENISPQESHLEANEKGDEQENRTLSKRSLQYKRRESIKIVPGDYKSFIPDDGRYHGYNHNHHKWKRETALAANETTKTTNDTMTSSGIQCCPKQKCICSGECDIPSCPSAHVLTIVEDGDLDQPGKCCPVHKCLIEPDCKANVTNITWNLPCKSCRCVAGHKFCHDTCGEDKVTILTCLSAGLRRHYHDGESWNEDACTRCECHAGKPKCYSSACKPLECERKARLPGECCPVCVDDTSNVTMISTSTEQNNTTDPEVFVLSSTSISPPSQDNATPKVILSDPTVQTSSEDVGPSTLVPRNGSEHTVSLTDDNSTTILTGCAIVLLCAVVAASIWWCLFRNKKKKNVDYQPVSFDTNSNHVAPP</sequence>
<feature type="signal peptide" evidence="3">
    <location>
        <begin position="1"/>
        <end position="20"/>
    </location>
</feature>
<accession>A0A7R8UHV0</accession>
<protein>
    <recommendedName>
        <fullName evidence="4">VWFC domain-containing protein</fullName>
    </recommendedName>
</protein>
<dbReference type="Gene3D" id="6.20.200.20">
    <property type="match status" value="1"/>
</dbReference>
<dbReference type="PANTHER" id="PTHR46439">
    <property type="entry name" value="CYSTEINE-RICH MOTOR NEURON 1 PROTEIN"/>
    <property type="match status" value="1"/>
</dbReference>
<dbReference type="OrthoDB" id="5976811at2759"/>
<keyword evidence="2" id="KW-0812">Transmembrane</keyword>
<evidence type="ECO:0000313" key="5">
    <source>
        <dbReference type="EMBL" id="CAD7081163.1"/>
    </source>
</evidence>
<feature type="domain" description="VWFC" evidence="4">
    <location>
        <begin position="259"/>
        <end position="318"/>
    </location>
</feature>
<dbReference type="PROSITE" id="PS01208">
    <property type="entry name" value="VWFC_1"/>
    <property type="match status" value="1"/>
</dbReference>
<dbReference type="Proteomes" id="UP000594454">
    <property type="component" value="Chromosome 2"/>
</dbReference>
<dbReference type="InterPro" id="IPR001007">
    <property type="entry name" value="VWF_dom"/>
</dbReference>
<name>A0A7R8UHV0_HERIL</name>
<feature type="compositionally biased region" description="Basic and acidic residues" evidence="1">
    <location>
        <begin position="91"/>
        <end position="106"/>
    </location>
</feature>
<dbReference type="AlphaFoldDB" id="A0A7R8UHV0"/>
<organism evidence="5 6">
    <name type="scientific">Hermetia illucens</name>
    <name type="common">Black soldier fly</name>
    <dbReference type="NCBI Taxonomy" id="343691"/>
    <lineage>
        <taxon>Eukaryota</taxon>
        <taxon>Metazoa</taxon>
        <taxon>Ecdysozoa</taxon>
        <taxon>Arthropoda</taxon>
        <taxon>Hexapoda</taxon>
        <taxon>Insecta</taxon>
        <taxon>Pterygota</taxon>
        <taxon>Neoptera</taxon>
        <taxon>Endopterygota</taxon>
        <taxon>Diptera</taxon>
        <taxon>Brachycera</taxon>
        <taxon>Stratiomyomorpha</taxon>
        <taxon>Stratiomyidae</taxon>
        <taxon>Hermetiinae</taxon>
        <taxon>Hermetia</taxon>
    </lineage>
</organism>
<feature type="chain" id="PRO_5031369203" description="VWFC domain-containing protein" evidence="3">
    <location>
        <begin position="21"/>
        <end position="447"/>
    </location>
</feature>
<proteinExistence type="predicted"/>
<dbReference type="SUPFAM" id="SSF57603">
    <property type="entry name" value="FnI-like domain"/>
    <property type="match status" value="1"/>
</dbReference>
<gene>
    <name evidence="5" type="ORF">HERILL_LOCUS4284</name>
</gene>
<evidence type="ECO:0000256" key="2">
    <source>
        <dbReference type="SAM" id="Phobius"/>
    </source>
</evidence>
<dbReference type="Pfam" id="PF23334">
    <property type="entry name" value="VWC2L_2nd"/>
    <property type="match status" value="1"/>
</dbReference>
<dbReference type="GO" id="GO:0005886">
    <property type="term" value="C:plasma membrane"/>
    <property type="evidence" value="ECO:0007669"/>
    <property type="project" value="TreeGrafter"/>
</dbReference>
<feature type="transmembrane region" description="Helical" evidence="2">
    <location>
        <begin position="400"/>
        <end position="422"/>
    </location>
</feature>
<evidence type="ECO:0000313" key="6">
    <source>
        <dbReference type="Proteomes" id="UP000594454"/>
    </source>
</evidence>
<keyword evidence="6" id="KW-1185">Reference proteome</keyword>
<evidence type="ECO:0000256" key="1">
    <source>
        <dbReference type="SAM" id="MobiDB-lite"/>
    </source>
</evidence>
<dbReference type="InterPro" id="IPR052624">
    <property type="entry name" value="CRIM1"/>
</dbReference>
<keyword evidence="3" id="KW-0732">Signal</keyword>
<dbReference type="SMART" id="SM00214">
    <property type="entry name" value="VWC"/>
    <property type="match status" value="1"/>
</dbReference>
<keyword evidence="2" id="KW-0472">Membrane</keyword>
<dbReference type="PANTHER" id="PTHR46439:SF1">
    <property type="entry name" value="CYSTEINE-RICH MOTOR NEURON 1 PROTEIN"/>
    <property type="match status" value="1"/>
</dbReference>
<evidence type="ECO:0000256" key="3">
    <source>
        <dbReference type="SAM" id="SignalP"/>
    </source>
</evidence>
<keyword evidence="2" id="KW-1133">Transmembrane helix</keyword>